<proteinExistence type="predicted"/>
<accession>A0A9W9Y643</accession>
<feature type="compositionally biased region" description="Polar residues" evidence="1">
    <location>
        <begin position="18"/>
        <end position="38"/>
    </location>
</feature>
<evidence type="ECO:0000256" key="1">
    <source>
        <dbReference type="SAM" id="MobiDB-lite"/>
    </source>
</evidence>
<gene>
    <name evidence="2" type="ORF">N7463_000541</name>
</gene>
<keyword evidence="3" id="KW-1185">Reference proteome</keyword>
<evidence type="ECO:0000313" key="2">
    <source>
        <dbReference type="EMBL" id="KAJ5520088.1"/>
    </source>
</evidence>
<sequence length="75" mass="7898">MSAEKDLSSDFLAGELLDTTSKDTTPLSQNDASQSLLASDSEPQDGSSYMLDAWAQAPASSEPWSPAKAAYSPQT</sequence>
<reference evidence="2" key="1">
    <citation type="submission" date="2022-12" db="EMBL/GenBank/DDBJ databases">
        <authorList>
            <person name="Petersen C."/>
        </authorList>
    </citation>
    <scope>NUCLEOTIDE SEQUENCE</scope>
    <source>
        <strain evidence="2">IBT 29495</strain>
    </source>
</reference>
<dbReference type="Proteomes" id="UP001149954">
    <property type="component" value="Unassembled WGS sequence"/>
</dbReference>
<dbReference type="AlphaFoldDB" id="A0A9W9Y643"/>
<dbReference type="EMBL" id="JAPWDS010000001">
    <property type="protein sequence ID" value="KAJ5520088.1"/>
    <property type="molecule type" value="Genomic_DNA"/>
</dbReference>
<comment type="caution">
    <text evidence="2">The sequence shown here is derived from an EMBL/GenBank/DDBJ whole genome shotgun (WGS) entry which is preliminary data.</text>
</comment>
<evidence type="ECO:0000313" key="3">
    <source>
        <dbReference type="Proteomes" id="UP001149954"/>
    </source>
</evidence>
<feature type="region of interest" description="Disordered" evidence="1">
    <location>
        <begin position="18"/>
        <end position="75"/>
    </location>
</feature>
<organism evidence="2 3">
    <name type="scientific">Penicillium fimorum</name>
    <dbReference type="NCBI Taxonomy" id="1882269"/>
    <lineage>
        <taxon>Eukaryota</taxon>
        <taxon>Fungi</taxon>
        <taxon>Dikarya</taxon>
        <taxon>Ascomycota</taxon>
        <taxon>Pezizomycotina</taxon>
        <taxon>Eurotiomycetes</taxon>
        <taxon>Eurotiomycetidae</taxon>
        <taxon>Eurotiales</taxon>
        <taxon>Aspergillaceae</taxon>
        <taxon>Penicillium</taxon>
    </lineage>
</organism>
<dbReference type="OrthoDB" id="4357018at2759"/>
<name>A0A9W9Y643_9EURO</name>
<reference evidence="2" key="2">
    <citation type="journal article" date="2023" name="IMA Fungus">
        <title>Comparative genomic study of the Penicillium genus elucidates a diverse pangenome and 15 lateral gene transfer events.</title>
        <authorList>
            <person name="Petersen C."/>
            <person name="Sorensen T."/>
            <person name="Nielsen M.R."/>
            <person name="Sondergaard T.E."/>
            <person name="Sorensen J.L."/>
            <person name="Fitzpatrick D.A."/>
            <person name="Frisvad J.C."/>
            <person name="Nielsen K.L."/>
        </authorList>
    </citation>
    <scope>NUCLEOTIDE SEQUENCE</scope>
    <source>
        <strain evidence="2">IBT 29495</strain>
    </source>
</reference>
<protein>
    <submittedName>
        <fullName evidence="2">Uncharacterized protein</fullName>
    </submittedName>
</protein>